<evidence type="ECO:0000256" key="1">
    <source>
        <dbReference type="SAM" id="MobiDB-lite"/>
    </source>
</evidence>
<gene>
    <name evidence="2" type="ORF">FC96_GL001929</name>
</gene>
<comment type="caution">
    <text evidence="2">The sequence shown here is derived from an EMBL/GenBank/DDBJ whole genome shotgun (WGS) entry which is preliminary data.</text>
</comment>
<keyword evidence="3" id="KW-1185">Reference proteome</keyword>
<proteinExistence type="predicted"/>
<evidence type="ECO:0000313" key="2">
    <source>
        <dbReference type="EMBL" id="KRK48190.1"/>
    </source>
</evidence>
<dbReference type="STRING" id="1302272.FC96_GL001929"/>
<evidence type="ECO:0000313" key="3">
    <source>
        <dbReference type="Proteomes" id="UP000050911"/>
    </source>
</evidence>
<accession>A0A0R1HMY0</accession>
<reference evidence="2 3" key="1">
    <citation type="journal article" date="2015" name="Genome Announc.">
        <title>Expanding the biotechnology potential of lactobacilli through comparative genomics of 213 strains and associated genera.</title>
        <authorList>
            <person name="Sun Z."/>
            <person name="Harris H.M."/>
            <person name="McCann A."/>
            <person name="Guo C."/>
            <person name="Argimon S."/>
            <person name="Zhang W."/>
            <person name="Yang X."/>
            <person name="Jeffery I.B."/>
            <person name="Cooney J.C."/>
            <person name="Kagawa T.F."/>
            <person name="Liu W."/>
            <person name="Song Y."/>
            <person name="Salvetti E."/>
            <person name="Wrobel A."/>
            <person name="Rasinkangas P."/>
            <person name="Parkhill J."/>
            <person name="Rea M.C."/>
            <person name="O'Sullivan O."/>
            <person name="Ritari J."/>
            <person name="Douillard F.P."/>
            <person name="Paul Ross R."/>
            <person name="Yang R."/>
            <person name="Briner A.E."/>
            <person name="Felis G.E."/>
            <person name="de Vos W.M."/>
            <person name="Barrangou R."/>
            <person name="Klaenhammer T.R."/>
            <person name="Caufield P.W."/>
            <person name="Cui Y."/>
            <person name="Zhang H."/>
            <person name="O'Toole P.W."/>
        </authorList>
    </citation>
    <scope>NUCLEOTIDE SEQUENCE [LARGE SCALE GENOMIC DNA]</scope>
    <source>
        <strain evidence="2 3">JCM 15530</strain>
    </source>
</reference>
<protein>
    <submittedName>
        <fullName evidence="2">Uncharacterized protein</fullName>
    </submittedName>
</protein>
<dbReference type="PATRIC" id="fig|1302272.5.peg.1966"/>
<sequence>MDNEELQNDANVIGETAPKPVTEEVDVKPMLDVTKESSLREEKNVPTVTDKLPSIKRAKFDEVSVDDNFNFEYVLKNGKKLLTTVVKPGLRVSTELSDKEVKISSDDNGNDLVILNKMGVYSFIMKEIIKVIQVDDKPMNKVTFDHLTEVGMTKGELDDFMNVINTFYLS</sequence>
<dbReference type="AlphaFoldDB" id="A0A0R1HMY0"/>
<dbReference type="Proteomes" id="UP000050911">
    <property type="component" value="Unassembled WGS sequence"/>
</dbReference>
<feature type="region of interest" description="Disordered" evidence="1">
    <location>
        <begin position="1"/>
        <end position="21"/>
    </location>
</feature>
<name>A0A0R1HMY0_9LACO</name>
<dbReference type="RefSeq" id="WP_056942514.1">
    <property type="nucleotide sequence ID" value="NZ_AZCX01000004.1"/>
</dbReference>
<dbReference type="EMBL" id="AZCX01000004">
    <property type="protein sequence ID" value="KRK48190.1"/>
    <property type="molecule type" value="Genomic_DNA"/>
</dbReference>
<dbReference type="OrthoDB" id="2304238at2"/>
<organism evidence="2 3">
    <name type="scientific">Secundilactobacillus kimchicus JCM 15530</name>
    <dbReference type="NCBI Taxonomy" id="1302272"/>
    <lineage>
        <taxon>Bacteria</taxon>
        <taxon>Bacillati</taxon>
        <taxon>Bacillota</taxon>
        <taxon>Bacilli</taxon>
        <taxon>Lactobacillales</taxon>
        <taxon>Lactobacillaceae</taxon>
        <taxon>Secundilactobacillus</taxon>
    </lineage>
</organism>